<keyword evidence="8" id="KW-0067">ATP-binding</keyword>
<comment type="catalytic activity">
    <reaction evidence="13">
        <text>pyruvate + ATP = phosphoenolpyruvate + ADP + H(+)</text>
        <dbReference type="Rhea" id="RHEA:18157"/>
        <dbReference type="ChEBI" id="CHEBI:15361"/>
        <dbReference type="ChEBI" id="CHEBI:15378"/>
        <dbReference type="ChEBI" id="CHEBI:30616"/>
        <dbReference type="ChEBI" id="CHEBI:58702"/>
        <dbReference type="ChEBI" id="CHEBI:456216"/>
        <dbReference type="EC" id="2.7.1.40"/>
    </reaction>
</comment>
<evidence type="ECO:0000256" key="13">
    <source>
        <dbReference type="RuleBase" id="RU000504"/>
    </source>
</evidence>
<evidence type="ECO:0000256" key="8">
    <source>
        <dbReference type="ARBA" id="ARBA00022840"/>
    </source>
</evidence>
<dbReference type="KEGG" id="lhb:D1010_08880"/>
<dbReference type="Proteomes" id="UP000326779">
    <property type="component" value="Chromosome"/>
</dbReference>
<comment type="similarity">
    <text evidence="2 13">Belongs to the pyruvate kinase family.</text>
</comment>
<protein>
    <recommendedName>
        <fullName evidence="3 13">Pyruvate kinase</fullName>
        <ecNumber evidence="3 13">2.7.1.40</ecNumber>
    </recommendedName>
</protein>
<dbReference type="UniPathway" id="UPA00109">
    <property type="reaction ID" value="UER00188"/>
</dbReference>
<dbReference type="SUPFAM" id="SSF52935">
    <property type="entry name" value="PK C-terminal domain-like"/>
    <property type="match status" value="1"/>
</dbReference>
<dbReference type="EMBL" id="CP045143">
    <property type="protein sequence ID" value="QFR23507.1"/>
    <property type="molecule type" value="Genomic_DNA"/>
</dbReference>
<dbReference type="InterPro" id="IPR040442">
    <property type="entry name" value="Pyrv_kinase-like_dom_sf"/>
</dbReference>
<dbReference type="GO" id="GO:0016301">
    <property type="term" value="F:kinase activity"/>
    <property type="evidence" value="ECO:0007669"/>
    <property type="project" value="UniProtKB-KW"/>
</dbReference>
<comment type="pathway">
    <text evidence="1 13">Carbohydrate degradation; glycolysis; pyruvate from D-glyceraldehyde 3-phosphate: step 5/5.</text>
</comment>
<evidence type="ECO:0000256" key="2">
    <source>
        <dbReference type="ARBA" id="ARBA00008663"/>
    </source>
</evidence>
<dbReference type="GO" id="GO:0030955">
    <property type="term" value="F:potassium ion binding"/>
    <property type="evidence" value="ECO:0007669"/>
    <property type="project" value="InterPro"/>
</dbReference>
<evidence type="ECO:0000313" key="16">
    <source>
        <dbReference type="EMBL" id="QFR23507.1"/>
    </source>
</evidence>
<name>A0A5P8M598_9LACO</name>
<keyword evidence="11 13" id="KW-0324">Glycolysis</keyword>
<dbReference type="Pfam" id="PF02887">
    <property type="entry name" value="PK_C"/>
    <property type="match status" value="1"/>
</dbReference>
<dbReference type="AlphaFoldDB" id="A0A5P8M598"/>
<dbReference type="PANTHER" id="PTHR11817">
    <property type="entry name" value="PYRUVATE KINASE"/>
    <property type="match status" value="1"/>
</dbReference>
<dbReference type="EC" id="2.7.1.40" evidence="3 13"/>
<evidence type="ECO:0000256" key="12">
    <source>
        <dbReference type="ARBA" id="ARBA00023317"/>
    </source>
</evidence>
<evidence type="ECO:0000256" key="5">
    <source>
        <dbReference type="ARBA" id="ARBA00022723"/>
    </source>
</evidence>
<organism evidence="16 17">
    <name type="scientific">Schleiferilactobacillus harbinensis</name>
    <dbReference type="NCBI Taxonomy" id="304207"/>
    <lineage>
        <taxon>Bacteria</taxon>
        <taxon>Bacillati</taxon>
        <taxon>Bacillota</taxon>
        <taxon>Bacilli</taxon>
        <taxon>Lactobacillales</taxon>
        <taxon>Lactobacillaceae</taxon>
        <taxon>Schleiferilactobacillus</taxon>
    </lineage>
</organism>
<gene>
    <name evidence="16" type="ORF">D1010_08880</name>
</gene>
<evidence type="ECO:0000313" key="17">
    <source>
        <dbReference type="Proteomes" id="UP000326779"/>
    </source>
</evidence>
<evidence type="ECO:0000256" key="11">
    <source>
        <dbReference type="ARBA" id="ARBA00023152"/>
    </source>
</evidence>
<proteinExistence type="inferred from homology"/>
<evidence type="ECO:0000256" key="3">
    <source>
        <dbReference type="ARBA" id="ARBA00012142"/>
    </source>
</evidence>
<dbReference type="InterPro" id="IPR036918">
    <property type="entry name" value="Pyrv_Knase_C_sf"/>
</dbReference>
<evidence type="ECO:0000256" key="4">
    <source>
        <dbReference type="ARBA" id="ARBA00022679"/>
    </source>
</evidence>
<dbReference type="InterPro" id="IPR001697">
    <property type="entry name" value="Pyr_Knase"/>
</dbReference>
<dbReference type="GO" id="GO:0000287">
    <property type="term" value="F:magnesium ion binding"/>
    <property type="evidence" value="ECO:0007669"/>
    <property type="project" value="InterPro"/>
</dbReference>
<accession>A0A5P8M598</accession>
<evidence type="ECO:0000256" key="7">
    <source>
        <dbReference type="ARBA" id="ARBA00022777"/>
    </source>
</evidence>
<dbReference type="Gene3D" id="3.20.20.60">
    <property type="entry name" value="Phosphoenolpyruvate-binding domains"/>
    <property type="match status" value="1"/>
</dbReference>
<dbReference type="GO" id="GO:0005524">
    <property type="term" value="F:ATP binding"/>
    <property type="evidence" value="ECO:0007669"/>
    <property type="project" value="UniProtKB-KW"/>
</dbReference>
<dbReference type="GO" id="GO:0004743">
    <property type="term" value="F:pyruvate kinase activity"/>
    <property type="evidence" value="ECO:0007669"/>
    <property type="project" value="UniProtKB-EC"/>
</dbReference>
<dbReference type="Pfam" id="PF00224">
    <property type="entry name" value="PK"/>
    <property type="match status" value="1"/>
</dbReference>
<keyword evidence="5" id="KW-0479">Metal-binding</keyword>
<keyword evidence="7 13" id="KW-0418">Kinase</keyword>
<feature type="domain" description="Pyruvate kinase barrel" evidence="14">
    <location>
        <begin position="153"/>
        <end position="269"/>
    </location>
</feature>
<keyword evidence="6" id="KW-0547">Nucleotide-binding</keyword>
<keyword evidence="9 13" id="KW-0460">Magnesium</keyword>
<feature type="domain" description="Pyruvate kinase C-terminal" evidence="15">
    <location>
        <begin position="301"/>
        <end position="414"/>
    </location>
</feature>
<dbReference type="InterPro" id="IPR015813">
    <property type="entry name" value="Pyrv/PenolPyrv_kinase-like_dom"/>
</dbReference>
<evidence type="ECO:0000259" key="15">
    <source>
        <dbReference type="Pfam" id="PF02887"/>
    </source>
</evidence>
<reference evidence="16 17" key="1">
    <citation type="submission" date="2019-10" db="EMBL/GenBank/DDBJ databases">
        <title>The completed genome of Lactobacillus harbinensis M1.</title>
        <authorList>
            <person name="Zheng Y."/>
        </authorList>
    </citation>
    <scope>NUCLEOTIDE SEQUENCE [LARGE SCALE GENOMIC DNA]</scope>
    <source>
        <strain evidence="16 17">M1</strain>
    </source>
</reference>
<keyword evidence="12" id="KW-0670">Pyruvate</keyword>
<evidence type="ECO:0000259" key="14">
    <source>
        <dbReference type="Pfam" id="PF00224"/>
    </source>
</evidence>
<dbReference type="SUPFAM" id="SSF51621">
    <property type="entry name" value="Phosphoenolpyruvate/pyruvate domain"/>
    <property type="match status" value="1"/>
</dbReference>
<evidence type="ECO:0000256" key="9">
    <source>
        <dbReference type="ARBA" id="ARBA00022842"/>
    </source>
</evidence>
<keyword evidence="4 13" id="KW-0808">Transferase</keyword>
<keyword evidence="10" id="KW-0630">Potassium</keyword>
<sequence>MHNKNIPESVWCSKSGNLGTIESAIAGRRMEWTKIVKTKIVMKLGLPVPAEQAVREYIRAGATVFSVDPNMGTSQDLDDLYTAVQQASAAEKAAVGILLDLPVTNDPLRIERNISSTEGTLLTRIDRALAVGAAIIAIPVITNAVYQAIWDLARQHPDVLILGKIASAANITDCPDILKTYDGLLIDRDHLAREIPVEDVPEVEQSLIQQCLAAGKPVITAGQMLSSLMMSSRPSRGDVTDVAYAVVSGTDAVYLSEAASRGGNPAGAVAMLNRINNKAATMLPSEPPLLTQQPANDSITETTATQAVVMTRQAQVKAIVTITSAGFTARQIARYKPQVPVIAVTAEPIVAAGLQLSWGIDPLVVASGSSREAMIQEAENVLAQTGVIQIGDAIVVVAGYPFGQAKDVNNVTIHEYGVYE</sequence>
<dbReference type="InterPro" id="IPR015795">
    <property type="entry name" value="Pyrv_Knase_C"/>
</dbReference>
<dbReference type="InterPro" id="IPR015793">
    <property type="entry name" value="Pyrv_Knase_brl"/>
</dbReference>
<evidence type="ECO:0000256" key="6">
    <source>
        <dbReference type="ARBA" id="ARBA00022741"/>
    </source>
</evidence>
<evidence type="ECO:0000256" key="1">
    <source>
        <dbReference type="ARBA" id="ARBA00004997"/>
    </source>
</evidence>
<evidence type="ECO:0000256" key="10">
    <source>
        <dbReference type="ARBA" id="ARBA00022958"/>
    </source>
</evidence>
<dbReference type="Gene3D" id="3.40.1380.20">
    <property type="entry name" value="Pyruvate kinase, C-terminal domain"/>
    <property type="match status" value="1"/>
</dbReference>
<dbReference type="PRINTS" id="PR01050">
    <property type="entry name" value="PYRUVTKNASE"/>
</dbReference>